<keyword evidence="2" id="KW-0472">Membrane</keyword>
<dbReference type="PATRIC" id="fig|908627.4.peg.7744"/>
<dbReference type="Pfam" id="PF02321">
    <property type="entry name" value="OEP"/>
    <property type="match status" value="2"/>
</dbReference>
<dbReference type="PANTHER" id="PTHR30203">
    <property type="entry name" value="OUTER MEMBRANE CATION EFFLUX PROTEIN"/>
    <property type="match status" value="1"/>
</dbReference>
<keyword evidence="2" id="KW-1134">Transmembrane beta strand</keyword>
<keyword evidence="2" id="KW-0564">Palmitate</keyword>
<dbReference type="InterPro" id="IPR003423">
    <property type="entry name" value="OMP_efflux"/>
</dbReference>
<dbReference type="NCBIfam" id="TIGR01845">
    <property type="entry name" value="outer_NodT"/>
    <property type="match status" value="1"/>
</dbReference>
<keyword evidence="4" id="KW-1185">Reference proteome</keyword>
<dbReference type="AlphaFoldDB" id="A0A0J1CMF7"/>
<dbReference type="Gene3D" id="2.20.200.10">
    <property type="entry name" value="Outer membrane efflux proteins (OEP)"/>
    <property type="match status" value="1"/>
</dbReference>
<feature type="signal peptide" evidence="2">
    <location>
        <begin position="1"/>
        <end position="25"/>
    </location>
</feature>
<comment type="caution">
    <text evidence="3">The sequence shown here is derived from an EMBL/GenBank/DDBJ whole genome shotgun (WGS) entry which is preliminary data.</text>
</comment>
<dbReference type="Proteomes" id="UP000035963">
    <property type="component" value="Unassembled WGS sequence"/>
</dbReference>
<keyword evidence="2" id="KW-0449">Lipoprotein</keyword>
<proteinExistence type="inferred from homology"/>
<sequence length="518" mass="55860">MDRPLCLSAAASVALILTLAGCVTVGPDFRQPEASVENQWFESLPSQAQSSPDAQAAWWKTFDDPVLAALEQRAYERNLSLQVAGLHIFEARAQLAISARNLVLQQGSLSAGAARLDNTGVGPFPPEHIWTEHFRATASWELDFWGKYRRQIESDHARLRVSEAAYDNALVSLFADVANAYIDLRAVELRAQVAKQNLAAVQQTLGITQSQYKRGASSMLDVEQAQALLAETEGQVPPLEKARAQDRDTLAVLLAQTPDSVDALLGPASPIPAAPSGIDTGIPRDLLRRRPDVRQAALTAASQSALIGVAKSKLYPSFSLTGLFGMSSGDQHSLGPLEWGSKTVTLFSAGVTLPILDRGQLQNAVRIQDATFQEALFDYQNTVLQAQREVEDAIATLRTTSASLGSAQRAADASQRALQLANAQYRAGSVGFDSVLNASRSMLHDRDALAQNQGQLALAAVSLYRALGGGWQVAEGRQVVNDGAIAEMEKRTNWGRLIAPPDYSPLARKVENADETKK</sequence>
<reference evidence="3 4" key="1">
    <citation type="journal article" date="2015" name="Genome Announc.">
        <title>Draft Genome Sequence of Burkholderia sp. Strain PML1(12), an Ectomycorrhizosphere-Inhabiting Bacterium with Effective Mineral-Weathering Ability.</title>
        <authorList>
            <person name="Uroz S."/>
            <person name="Oger P."/>
        </authorList>
    </citation>
    <scope>NUCLEOTIDE SEQUENCE [LARGE SCALE GENOMIC DNA]</scope>
    <source>
        <strain evidence="4">PML1(12)</strain>
    </source>
</reference>
<comment type="similarity">
    <text evidence="1 2">Belongs to the outer membrane factor (OMF) (TC 1.B.17) family.</text>
</comment>
<evidence type="ECO:0000256" key="1">
    <source>
        <dbReference type="ARBA" id="ARBA00007613"/>
    </source>
</evidence>
<comment type="subcellular location">
    <subcellularLocation>
        <location evidence="2">Cell membrane</location>
        <topology evidence="2">Lipid-anchor</topology>
    </subcellularLocation>
</comment>
<dbReference type="PROSITE" id="PS51257">
    <property type="entry name" value="PROKAR_LIPOPROTEIN"/>
    <property type="match status" value="1"/>
</dbReference>
<keyword evidence="2" id="KW-0812">Transmembrane</keyword>
<dbReference type="Gene3D" id="1.20.1600.10">
    <property type="entry name" value="Outer membrane efflux proteins (OEP)"/>
    <property type="match status" value="1"/>
</dbReference>
<dbReference type="GO" id="GO:0005886">
    <property type="term" value="C:plasma membrane"/>
    <property type="evidence" value="ECO:0007669"/>
    <property type="project" value="UniProtKB-SubCell"/>
</dbReference>
<dbReference type="EMBL" id="AEJF01000209">
    <property type="protein sequence ID" value="KLU21709.1"/>
    <property type="molecule type" value="Genomic_DNA"/>
</dbReference>
<dbReference type="PANTHER" id="PTHR30203:SF25">
    <property type="entry name" value="OUTER MEMBRANE PROTEIN-RELATED"/>
    <property type="match status" value="1"/>
</dbReference>
<dbReference type="GO" id="GO:0015562">
    <property type="term" value="F:efflux transmembrane transporter activity"/>
    <property type="evidence" value="ECO:0007669"/>
    <property type="project" value="InterPro"/>
</dbReference>
<evidence type="ECO:0000256" key="2">
    <source>
        <dbReference type="RuleBase" id="RU362097"/>
    </source>
</evidence>
<organism evidence="3 4">
    <name type="scientific">Caballeronia mineralivorans PML1(12)</name>
    <dbReference type="NCBI Taxonomy" id="908627"/>
    <lineage>
        <taxon>Bacteria</taxon>
        <taxon>Pseudomonadati</taxon>
        <taxon>Pseudomonadota</taxon>
        <taxon>Betaproteobacteria</taxon>
        <taxon>Burkholderiales</taxon>
        <taxon>Burkholderiaceae</taxon>
        <taxon>Caballeronia</taxon>
    </lineage>
</organism>
<evidence type="ECO:0000313" key="3">
    <source>
        <dbReference type="EMBL" id="KLU21709.1"/>
    </source>
</evidence>
<keyword evidence="2" id="KW-0732">Signal</keyword>
<gene>
    <name evidence="3" type="ORF">EOS_34610</name>
</gene>
<feature type="chain" id="PRO_5005119399" evidence="2">
    <location>
        <begin position="26"/>
        <end position="518"/>
    </location>
</feature>
<accession>A0A0J1CMF7</accession>
<name>A0A0J1CMF7_9BURK</name>
<protein>
    <submittedName>
        <fullName evidence="3">RND transporter</fullName>
    </submittedName>
</protein>
<evidence type="ECO:0000313" key="4">
    <source>
        <dbReference type="Proteomes" id="UP000035963"/>
    </source>
</evidence>
<dbReference type="InterPro" id="IPR010131">
    <property type="entry name" value="MdtP/NodT-like"/>
</dbReference>
<dbReference type="SUPFAM" id="SSF56954">
    <property type="entry name" value="Outer membrane efflux proteins (OEP)"/>
    <property type="match status" value="1"/>
</dbReference>